<dbReference type="Proteomes" id="UP001059480">
    <property type="component" value="Unassembled WGS sequence"/>
</dbReference>
<keyword evidence="3" id="KW-1185">Reference proteome</keyword>
<name>A0ABT1WM25_9LACT</name>
<reference evidence="2" key="1">
    <citation type="submission" date="2022-07" db="EMBL/GenBank/DDBJ databases">
        <authorList>
            <person name="Jung M.-Y."/>
            <person name="Lee M."/>
        </authorList>
    </citation>
    <scope>NUCLEOTIDE SEQUENCE</scope>
    <source>
        <strain evidence="2">S8</strain>
    </source>
</reference>
<dbReference type="InterPro" id="IPR043129">
    <property type="entry name" value="ATPase_NBD"/>
</dbReference>
<dbReference type="EMBL" id="JANHNZ010000002">
    <property type="protein sequence ID" value="MCQ9209387.1"/>
    <property type="molecule type" value="Genomic_DNA"/>
</dbReference>
<proteinExistence type="inferred from homology"/>
<organism evidence="2 3">
    <name type="scientific">Granulicatella seriolae</name>
    <dbReference type="NCBI Taxonomy" id="2967226"/>
    <lineage>
        <taxon>Bacteria</taxon>
        <taxon>Bacillati</taxon>
        <taxon>Bacillota</taxon>
        <taxon>Bacilli</taxon>
        <taxon>Lactobacillales</taxon>
        <taxon>Carnobacteriaceae</taxon>
        <taxon>Granulicatella</taxon>
    </lineage>
</organism>
<evidence type="ECO:0000313" key="2">
    <source>
        <dbReference type="EMBL" id="MCQ9209387.1"/>
    </source>
</evidence>
<dbReference type="Gene3D" id="3.30.420.40">
    <property type="match status" value="2"/>
</dbReference>
<comment type="similarity">
    <text evidence="1">Belongs to the ROK (NagC/XylR) family.</text>
</comment>
<evidence type="ECO:0000256" key="1">
    <source>
        <dbReference type="ARBA" id="ARBA00006479"/>
    </source>
</evidence>
<dbReference type="CDD" id="cd24152">
    <property type="entry name" value="ASKHA_NBD_ROK-like"/>
    <property type="match status" value="1"/>
</dbReference>
<reference evidence="2" key="3">
    <citation type="journal article" date="2023" name="Microbiol. Resour. Announc.">
        <title>Draft Genome Sequence of Granulicatella sp. Strain S8, Isolated from a Marine Fish, Seriola quinqueradiata.</title>
        <authorList>
            <person name="Lee M."/>
            <person name="Farooq A."/>
            <person name="Jeong J.B."/>
            <person name="Jung M.Y."/>
        </authorList>
    </citation>
    <scope>NUCLEOTIDE SEQUENCE</scope>
    <source>
        <strain evidence="2">S8</strain>
    </source>
</reference>
<dbReference type="PANTHER" id="PTHR18964:SF170">
    <property type="entry name" value="SUGAR KINASE"/>
    <property type="match status" value="1"/>
</dbReference>
<protein>
    <submittedName>
        <fullName evidence="2">ROK family protein</fullName>
    </submittedName>
</protein>
<accession>A0ABT1WM25</accession>
<dbReference type="Pfam" id="PF00480">
    <property type="entry name" value="ROK"/>
    <property type="match status" value="1"/>
</dbReference>
<dbReference type="PANTHER" id="PTHR18964">
    <property type="entry name" value="ROK (REPRESSOR, ORF, KINASE) FAMILY"/>
    <property type="match status" value="1"/>
</dbReference>
<dbReference type="RefSeq" id="WP_256944505.1">
    <property type="nucleotide sequence ID" value="NZ_JANHNZ010000002.1"/>
</dbReference>
<dbReference type="InterPro" id="IPR000600">
    <property type="entry name" value="ROK"/>
</dbReference>
<sequence>MAIVVFDVGGTAVKYGLWKDDDLSHTDSFPRPDTWQEMKNHLEVVVDSFKEQEEITGVALSVPGAVDSAAGVIGGTSAVPYIHGFPIVSQLEEVFHLPVTIENDANCAALAEVWRGAAKDVANSLFLIIGSGIGGALVLNKELVKGPQLFGGEFGYMLMEGNQTLSRLASPVVVARKFGRDHLDGQKLSGKELFDLADAGNQEASAVIDKMYDYLARAIVNLAVSFNPDKVLIGGGISSREDLLPIVRTKVERLREQVMAKGLVIEIETCQFNNQANLIGAVANFMSLKQK</sequence>
<comment type="caution">
    <text evidence="2">The sequence shown here is derived from an EMBL/GenBank/DDBJ whole genome shotgun (WGS) entry which is preliminary data.</text>
</comment>
<dbReference type="SUPFAM" id="SSF53067">
    <property type="entry name" value="Actin-like ATPase domain"/>
    <property type="match status" value="1"/>
</dbReference>
<reference evidence="2" key="2">
    <citation type="journal article" date="2023" name="Curr. Microbiol.">
        <title>Granulicatella seriolae sp. nov., a Novel Facultative Anaerobe Isolated from Yellowtail Marine Fish.</title>
        <authorList>
            <person name="Lee M."/>
            <person name="Choi Y.J."/>
            <person name="Farooq A."/>
            <person name="Jeong J.B."/>
            <person name="Jung M.Y."/>
        </authorList>
    </citation>
    <scope>NUCLEOTIDE SEQUENCE</scope>
    <source>
        <strain evidence="2">S8</strain>
    </source>
</reference>
<evidence type="ECO:0000313" key="3">
    <source>
        <dbReference type="Proteomes" id="UP001059480"/>
    </source>
</evidence>
<gene>
    <name evidence="2" type="ORF">NPA36_02375</name>
</gene>